<proteinExistence type="predicted"/>
<protein>
    <submittedName>
        <fullName evidence="1">Uncharacterized protein</fullName>
    </submittedName>
</protein>
<sequence length="129" mass="14621">MGNGDDRGISATEREVPPSTSTGCSSLTKERSRKRDSNTFENESSKSCNCKKSKCLKLYCNCFSYGQYCTEGCGCQDCYNRPDHEDNMVLGIRQQRKSFDPSASNRKIMKHATEARQNSGWQRQGLEKR</sequence>
<reference evidence="1 2" key="1">
    <citation type="journal article" date="2022" name="Hortic Res">
        <title>A haplotype resolved chromosomal level avocado genome allows analysis of novel avocado genes.</title>
        <authorList>
            <person name="Nath O."/>
            <person name="Fletcher S.J."/>
            <person name="Hayward A."/>
            <person name="Shaw L.M."/>
            <person name="Masouleh A.K."/>
            <person name="Furtado A."/>
            <person name="Henry R.J."/>
            <person name="Mitter N."/>
        </authorList>
    </citation>
    <scope>NUCLEOTIDE SEQUENCE [LARGE SCALE GENOMIC DNA]</scope>
    <source>
        <strain evidence="2">cv. Hass</strain>
    </source>
</reference>
<evidence type="ECO:0000313" key="1">
    <source>
        <dbReference type="EMBL" id="KAJ8646818.1"/>
    </source>
</evidence>
<gene>
    <name evidence="1" type="ORF">MRB53_008566</name>
</gene>
<name>A0ACC2MMU5_PERAE</name>
<comment type="caution">
    <text evidence="1">The sequence shown here is derived from an EMBL/GenBank/DDBJ whole genome shotgun (WGS) entry which is preliminary data.</text>
</comment>
<keyword evidence="2" id="KW-1185">Reference proteome</keyword>
<dbReference type="EMBL" id="CM056810">
    <property type="protein sequence ID" value="KAJ8646818.1"/>
    <property type="molecule type" value="Genomic_DNA"/>
</dbReference>
<accession>A0ACC2MMU5</accession>
<dbReference type="Proteomes" id="UP001234297">
    <property type="component" value="Chromosome 2"/>
</dbReference>
<organism evidence="1 2">
    <name type="scientific">Persea americana</name>
    <name type="common">Avocado</name>
    <dbReference type="NCBI Taxonomy" id="3435"/>
    <lineage>
        <taxon>Eukaryota</taxon>
        <taxon>Viridiplantae</taxon>
        <taxon>Streptophyta</taxon>
        <taxon>Embryophyta</taxon>
        <taxon>Tracheophyta</taxon>
        <taxon>Spermatophyta</taxon>
        <taxon>Magnoliopsida</taxon>
        <taxon>Magnoliidae</taxon>
        <taxon>Laurales</taxon>
        <taxon>Lauraceae</taxon>
        <taxon>Persea</taxon>
    </lineage>
</organism>
<evidence type="ECO:0000313" key="2">
    <source>
        <dbReference type="Proteomes" id="UP001234297"/>
    </source>
</evidence>